<name>A0A3R9F4D6_9BACI</name>
<dbReference type="EMBL" id="RSFW01000006">
    <property type="protein sequence ID" value="RSD28773.1"/>
    <property type="molecule type" value="Genomic_DNA"/>
</dbReference>
<protein>
    <submittedName>
        <fullName evidence="2">Uncharacterized protein</fullName>
    </submittedName>
</protein>
<evidence type="ECO:0000313" key="3">
    <source>
        <dbReference type="Proteomes" id="UP000279911"/>
    </source>
</evidence>
<gene>
    <name evidence="2" type="ORF">EJA10_04165</name>
</gene>
<dbReference type="OrthoDB" id="2929478at2"/>
<keyword evidence="1" id="KW-1133">Transmembrane helix</keyword>
<reference evidence="3" key="1">
    <citation type="submission" date="2018-12" db="EMBL/GenBank/DDBJ databases">
        <title>Bacillus chawlae sp. nov., Bacillus glennii sp. nov., and Bacillus saganii sp. nov. Isolated from the Vehicle Assembly Building at Kennedy Space Center where the Viking Spacecraft were Assembled.</title>
        <authorList>
            <person name="Seuylemezian A."/>
            <person name="Vaishampayan P."/>
        </authorList>
    </citation>
    <scope>NUCLEOTIDE SEQUENCE [LARGE SCALE GENOMIC DNA]</scope>
    <source>
        <strain evidence="3">DSM 13966</strain>
    </source>
</reference>
<dbReference type="Proteomes" id="UP000279911">
    <property type="component" value="Unassembled WGS sequence"/>
</dbReference>
<evidence type="ECO:0000313" key="2">
    <source>
        <dbReference type="EMBL" id="RSD28773.1"/>
    </source>
</evidence>
<accession>A0A3R9F4D6</accession>
<dbReference type="RefSeq" id="WP_125478735.1">
    <property type="nucleotide sequence ID" value="NZ_RSFW01000006.1"/>
</dbReference>
<dbReference type="AlphaFoldDB" id="A0A3R9F4D6"/>
<feature type="transmembrane region" description="Helical" evidence="1">
    <location>
        <begin position="7"/>
        <end position="24"/>
    </location>
</feature>
<sequence>MSQKHYAILLKALGLAVFLVPLFMKGMGYIATISAATMISLIVLGVILLIIGNVFEAKAMRAGANFDGKKEGK</sequence>
<comment type="caution">
    <text evidence="2">The sequence shown here is derived from an EMBL/GenBank/DDBJ whole genome shotgun (WGS) entry which is preliminary data.</text>
</comment>
<keyword evidence="1" id="KW-0812">Transmembrane</keyword>
<evidence type="ECO:0000256" key="1">
    <source>
        <dbReference type="SAM" id="Phobius"/>
    </source>
</evidence>
<proteinExistence type="predicted"/>
<keyword evidence="1" id="KW-0472">Membrane</keyword>
<feature type="transmembrane region" description="Helical" evidence="1">
    <location>
        <begin position="30"/>
        <end position="51"/>
    </location>
</feature>
<organism evidence="2 3">
    <name type="scientific">Mesobacillus subterraneus</name>
    <dbReference type="NCBI Taxonomy" id="285983"/>
    <lineage>
        <taxon>Bacteria</taxon>
        <taxon>Bacillati</taxon>
        <taxon>Bacillota</taxon>
        <taxon>Bacilli</taxon>
        <taxon>Bacillales</taxon>
        <taxon>Bacillaceae</taxon>
        <taxon>Mesobacillus</taxon>
    </lineage>
</organism>